<feature type="compositionally biased region" description="Basic and acidic residues" evidence="1">
    <location>
        <begin position="12"/>
        <end position="24"/>
    </location>
</feature>
<feature type="compositionally biased region" description="Basic residues" evidence="1">
    <location>
        <begin position="1"/>
        <end position="11"/>
    </location>
</feature>
<feature type="compositionally biased region" description="Low complexity" evidence="1">
    <location>
        <begin position="118"/>
        <end position="131"/>
    </location>
</feature>
<organism evidence="2 3">
    <name type="scientific">Camelus ferus</name>
    <name type="common">Wild bactrian camel</name>
    <name type="synonym">Camelus bactrianus ferus</name>
    <dbReference type="NCBI Taxonomy" id="419612"/>
    <lineage>
        <taxon>Eukaryota</taxon>
        <taxon>Metazoa</taxon>
        <taxon>Chordata</taxon>
        <taxon>Craniata</taxon>
        <taxon>Vertebrata</taxon>
        <taxon>Euteleostomi</taxon>
        <taxon>Mammalia</taxon>
        <taxon>Eutheria</taxon>
        <taxon>Laurasiatheria</taxon>
        <taxon>Artiodactyla</taxon>
        <taxon>Tylopoda</taxon>
        <taxon>Camelidae</taxon>
        <taxon>Camelus</taxon>
    </lineage>
</organism>
<reference evidence="3" key="1">
    <citation type="submission" date="2025-08" db="UniProtKB">
        <authorList>
            <consortium name="RefSeq"/>
        </authorList>
    </citation>
    <scope>IDENTIFICATION</scope>
    <source>
        <tissue evidence="3">Ear skin</tissue>
    </source>
</reference>
<keyword evidence="2" id="KW-1185">Reference proteome</keyword>
<evidence type="ECO:0000313" key="3">
    <source>
        <dbReference type="RefSeq" id="XP_032328792.1"/>
    </source>
</evidence>
<feature type="compositionally biased region" description="Pro residues" evidence="1">
    <location>
        <begin position="44"/>
        <end position="57"/>
    </location>
</feature>
<gene>
    <name evidence="3" type="primary">LOC116661260</name>
</gene>
<evidence type="ECO:0000256" key="1">
    <source>
        <dbReference type="SAM" id="MobiDB-lite"/>
    </source>
</evidence>
<feature type="region of interest" description="Disordered" evidence="1">
    <location>
        <begin position="1"/>
        <end position="170"/>
    </location>
</feature>
<name>A0A8B8SHI5_CAMFR</name>
<sequence>MATGAGRKRGTRGREEGEGAEGRGRAGGGVRLPRKHLPASPLLQPCPQPPACSPHPLGPAGSDRPRASPGGLAEPRPGPHPHPGAAGGAGSRGRAGRLPPRPRRPRPSRKGRRRGEPAAEAELAPRPAWRPGTPAREVDAPRERSGAEPGAEVSGRPRPRRGRTSGGLAARGCFSRHLGCGTPQVPPPVSPPAYLQRCALRSSALPVRALSLFISPYSPLSVRHPSCF</sequence>
<accession>A0A8B8SHI5</accession>
<evidence type="ECO:0000313" key="2">
    <source>
        <dbReference type="Proteomes" id="UP000694856"/>
    </source>
</evidence>
<dbReference type="KEGG" id="cfr:116661260"/>
<feature type="compositionally biased region" description="Basic and acidic residues" evidence="1">
    <location>
        <begin position="136"/>
        <end position="146"/>
    </location>
</feature>
<feature type="compositionally biased region" description="Basic residues" evidence="1">
    <location>
        <begin position="100"/>
        <end position="113"/>
    </location>
</feature>
<dbReference type="RefSeq" id="XP_032328792.1">
    <property type="nucleotide sequence ID" value="XM_032472901.1"/>
</dbReference>
<proteinExistence type="predicted"/>
<dbReference type="Proteomes" id="UP000694856">
    <property type="component" value="Chromosome 34"/>
</dbReference>
<dbReference type="GeneID" id="116661260"/>
<dbReference type="AlphaFoldDB" id="A0A8B8SHI5"/>
<protein>
    <submittedName>
        <fullName evidence="3">Translation initiation factor IF-2-like</fullName>
    </submittedName>
</protein>